<evidence type="ECO:0000313" key="1">
    <source>
        <dbReference type="EMBL" id="KAK4023214.1"/>
    </source>
</evidence>
<proteinExistence type="predicted"/>
<keyword evidence="2" id="KW-1185">Reference proteome</keyword>
<organism evidence="1 2">
    <name type="scientific">Daphnia magna</name>
    <dbReference type="NCBI Taxonomy" id="35525"/>
    <lineage>
        <taxon>Eukaryota</taxon>
        <taxon>Metazoa</taxon>
        <taxon>Ecdysozoa</taxon>
        <taxon>Arthropoda</taxon>
        <taxon>Crustacea</taxon>
        <taxon>Branchiopoda</taxon>
        <taxon>Diplostraca</taxon>
        <taxon>Cladocera</taxon>
        <taxon>Anomopoda</taxon>
        <taxon>Daphniidae</taxon>
        <taxon>Daphnia</taxon>
    </lineage>
</organism>
<comment type="caution">
    <text evidence="1">The sequence shown here is derived from an EMBL/GenBank/DDBJ whole genome shotgun (WGS) entry which is preliminary data.</text>
</comment>
<protein>
    <submittedName>
        <fullName evidence="1">Uncharacterized protein</fullName>
    </submittedName>
</protein>
<sequence>MMRMFMALILNFIRPFNTHDHYANERIMRLQTEGAFQTLQRQPVKLRLSSDRFGSMVTQQHR</sequence>
<name>A0ABR0ADU9_9CRUS</name>
<dbReference type="Proteomes" id="UP001234178">
    <property type="component" value="Unassembled WGS sequence"/>
</dbReference>
<gene>
    <name evidence="1" type="ORF">OUZ56_008637</name>
</gene>
<accession>A0ABR0ADU9</accession>
<reference evidence="1 2" key="1">
    <citation type="journal article" date="2023" name="Nucleic Acids Res.">
        <title>The hologenome of Daphnia magna reveals possible DNA methylation and microbiome-mediated evolution of the host genome.</title>
        <authorList>
            <person name="Chaturvedi A."/>
            <person name="Li X."/>
            <person name="Dhandapani V."/>
            <person name="Marshall H."/>
            <person name="Kissane S."/>
            <person name="Cuenca-Cambronero M."/>
            <person name="Asole G."/>
            <person name="Calvet F."/>
            <person name="Ruiz-Romero M."/>
            <person name="Marangio P."/>
            <person name="Guigo R."/>
            <person name="Rago D."/>
            <person name="Mirbahai L."/>
            <person name="Eastwood N."/>
            <person name="Colbourne J.K."/>
            <person name="Zhou J."/>
            <person name="Mallon E."/>
            <person name="Orsini L."/>
        </authorList>
    </citation>
    <scope>NUCLEOTIDE SEQUENCE [LARGE SCALE GENOMIC DNA]</scope>
    <source>
        <strain evidence="1">LRV0_1</strain>
    </source>
</reference>
<evidence type="ECO:0000313" key="2">
    <source>
        <dbReference type="Proteomes" id="UP001234178"/>
    </source>
</evidence>
<dbReference type="EMBL" id="JAOYFB010000037">
    <property type="protein sequence ID" value="KAK4023214.1"/>
    <property type="molecule type" value="Genomic_DNA"/>
</dbReference>